<dbReference type="AlphaFoldDB" id="A0A6J4HJP1"/>
<proteinExistence type="predicted"/>
<evidence type="ECO:0000313" key="2">
    <source>
        <dbReference type="EMBL" id="CAA9225031.1"/>
    </source>
</evidence>
<protein>
    <submittedName>
        <fullName evidence="2">Uncharacterized protein</fullName>
    </submittedName>
</protein>
<dbReference type="EMBL" id="CADCTC010000044">
    <property type="protein sequence ID" value="CAA9225031.1"/>
    <property type="molecule type" value="Genomic_DNA"/>
</dbReference>
<feature type="region of interest" description="Disordered" evidence="1">
    <location>
        <begin position="60"/>
        <end position="81"/>
    </location>
</feature>
<name>A0A6J4HJP1_9CHLR</name>
<organism evidence="2">
    <name type="scientific">uncultured Chloroflexota bacterium</name>
    <dbReference type="NCBI Taxonomy" id="166587"/>
    <lineage>
        <taxon>Bacteria</taxon>
        <taxon>Bacillati</taxon>
        <taxon>Chloroflexota</taxon>
        <taxon>environmental samples</taxon>
    </lineage>
</organism>
<accession>A0A6J4HJP1</accession>
<evidence type="ECO:0000256" key="1">
    <source>
        <dbReference type="SAM" id="MobiDB-lite"/>
    </source>
</evidence>
<feature type="non-terminal residue" evidence="2">
    <location>
        <position position="1"/>
    </location>
</feature>
<feature type="non-terminal residue" evidence="2">
    <location>
        <position position="81"/>
    </location>
</feature>
<sequence length="81" mass="8639">CPTLTSASSLPACWTCCASAARTRPPPLARCSGWAGWASGGSWTACGTTAWLAWRGRPTRPAVGGWRSPNPSGKQYRRRMS</sequence>
<reference evidence="2" key="1">
    <citation type="submission" date="2020-02" db="EMBL/GenBank/DDBJ databases">
        <authorList>
            <person name="Meier V. D."/>
        </authorList>
    </citation>
    <scope>NUCLEOTIDE SEQUENCE</scope>
    <source>
        <strain evidence="2">AVDCRST_MAG77</strain>
    </source>
</reference>
<gene>
    <name evidence="2" type="ORF">AVDCRST_MAG77-657</name>
</gene>